<dbReference type="RefSeq" id="WP_324759229.1">
    <property type="nucleotide sequence ID" value="NZ_CP141191.1"/>
</dbReference>
<comment type="caution">
    <text evidence="2">The sequence shown here is derived from an EMBL/GenBank/DDBJ whole genome shotgun (WGS) entry which is preliminary data.</text>
</comment>
<dbReference type="Proteomes" id="UP001566204">
    <property type="component" value="Unassembled WGS sequence"/>
</dbReference>
<gene>
    <name evidence="2" type="ORF">ABTW24_10115</name>
</gene>
<feature type="transmembrane region" description="Helical" evidence="1">
    <location>
        <begin position="12"/>
        <end position="33"/>
    </location>
</feature>
<dbReference type="EMBL" id="JBEOQB010000002">
    <property type="protein sequence ID" value="MEZ0451950.1"/>
    <property type="molecule type" value="Genomic_DNA"/>
</dbReference>
<keyword evidence="1" id="KW-0812">Transmembrane</keyword>
<sequence length="182" mass="21152">MIDDFKIFSMVIRFLVTTYFIFSTLCVIGQVNIDKMRADYAKAVKNKKLCEANLKTLESSASTATEKGYLAAYEILWAKHMGNPFSKLGQFKKGKKLLESVIIKYPDNVDLRFIRWSVQTHAPSFLNYHKDRLRDKQFLVKNLRKLPDPEARKIIYTYLKDANSYLKGEHIFSPEELAELSK</sequence>
<proteinExistence type="predicted"/>
<name>A0ABV4HBR8_9SPHI</name>
<keyword evidence="1" id="KW-0472">Membrane</keyword>
<reference evidence="2 3" key="1">
    <citation type="submission" date="2024-06" db="EMBL/GenBank/DDBJ databases">
        <title>Soil Sphingobacterium thalpophilum.</title>
        <authorList>
            <person name="Yang J."/>
            <person name="Li J."/>
        </authorList>
    </citation>
    <scope>NUCLEOTIDE SEQUENCE [LARGE SCALE GENOMIC DNA]</scope>
    <source>
        <strain evidence="2 3">22g91tb</strain>
    </source>
</reference>
<keyword evidence="1" id="KW-1133">Transmembrane helix</keyword>
<organism evidence="2 3">
    <name type="scientific">Sphingobacterium thalpophilum</name>
    <dbReference type="NCBI Taxonomy" id="259"/>
    <lineage>
        <taxon>Bacteria</taxon>
        <taxon>Pseudomonadati</taxon>
        <taxon>Bacteroidota</taxon>
        <taxon>Sphingobacteriia</taxon>
        <taxon>Sphingobacteriales</taxon>
        <taxon>Sphingobacteriaceae</taxon>
        <taxon>Sphingobacterium</taxon>
    </lineage>
</organism>
<keyword evidence="3" id="KW-1185">Reference proteome</keyword>
<evidence type="ECO:0000313" key="3">
    <source>
        <dbReference type="Proteomes" id="UP001566204"/>
    </source>
</evidence>
<accession>A0ABV4HBR8</accession>
<protein>
    <submittedName>
        <fullName evidence="2">Uncharacterized protein</fullName>
    </submittedName>
</protein>
<evidence type="ECO:0000313" key="2">
    <source>
        <dbReference type="EMBL" id="MEZ0451950.1"/>
    </source>
</evidence>
<evidence type="ECO:0000256" key="1">
    <source>
        <dbReference type="SAM" id="Phobius"/>
    </source>
</evidence>